<evidence type="ECO:0000313" key="9">
    <source>
        <dbReference type="EMBL" id="KJF40000.1"/>
    </source>
</evidence>
<feature type="transmembrane region" description="Helical" evidence="8">
    <location>
        <begin position="6"/>
        <end position="24"/>
    </location>
</feature>
<dbReference type="EMBL" id="LMUA01000013">
    <property type="protein sequence ID" value="KUE76081.1"/>
    <property type="molecule type" value="Genomic_DNA"/>
</dbReference>
<dbReference type="InterPro" id="IPR003810">
    <property type="entry name" value="Mntp/YtaF"/>
</dbReference>
<name>A0A0D8IZ66_9FIRM</name>
<dbReference type="Proteomes" id="UP000032483">
    <property type="component" value="Unassembled WGS sequence"/>
</dbReference>
<evidence type="ECO:0000256" key="5">
    <source>
        <dbReference type="ARBA" id="ARBA00023065"/>
    </source>
</evidence>
<sequence length="190" mass="19801">MDSITLFVLALGLSMDAFAVSISNSMCFSGLRRNEAALTSLSFGVFQGLMPVAGYFAGRAFADVVSAFDHWIAFALLGFIGGKMIWDAVKELRAPEACPVGRAFSYKLMVVQAFATSIDALAVGVSFAALDVNIAAAASFIACVTFVCCLAGHLLGKKFGSWLGGKAEIFGGVILVCIGAKILVEHLSGG</sequence>
<comment type="similarity">
    <text evidence="8">Belongs to the MntP (TC 9.B.29) family.</text>
</comment>
<protein>
    <recommendedName>
        <fullName evidence="8">Putative manganese efflux pump MntP</fullName>
    </recommendedName>
</protein>
<keyword evidence="4 8" id="KW-1133">Transmembrane helix</keyword>
<keyword evidence="2 8" id="KW-1003">Cell membrane</keyword>
<dbReference type="AlphaFoldDB" id="A0A0D8IZ66"/>
<dbReference type="InterPro" id="IPR022929">
    <property type="entry name" value="Put_MntP"/>
</dbReference>
<dbReference type="HAMAP" id="MF_01521">
    <property type="entry name" value="MntP_pump"/>
    <property type="match status" value="1"/>
</dbReference>
<reference evidence="9" key="1">
    <citation type="submission" date="2015-02" db="EMBL/GenBank/DDBJ databases">
        <title>A novel member of the family Ruminococcaceae isolated from human feces.</title>
        <authorList>
            <person name="Shkoporov A.N."/>
            <person name="Chaplin A.V."/>
            <person name="Motuzova O.V."/>
            <person name="Kafarskaia L.I."/>
            <person name="Khokhlova E.V."/>
            <person name="Efimov B.A."/>
        </authorList>
    </citation>
    <scope>NUCLEOTIDE SEQUENCE [LARGE SCALE GENOMIC DNA]</scope>
    <source>
        <strain evidence="9">585-1</strain>
    </source>
</reference>
<evidence type="ECO:0000256" key="6">
    <source>
        <dbReference type="ARBA" id="ARBA00023136"/>
    </source>
</evidence>
<evidence type="ECO:0000256" key="3">
    <source>
        <dbReference type="ARBA" id="ARBA00022692"/>
    </source>
</evidence>
<dbReference type="RefSeq" id="WP_050005375.1">
    <property type="nucleotide sequence ID" value="NZ_CAOJUJ010000024.1"/>
</dbReference>
<dbReference type="Proteomes" id="UP000431913">
    <property type="component" value="Unassembled WGS sequence"/>
</dbReference>
<feature type="transmembrane region" description="Helical" evidence="8">
    <location>
        <begin position="136"/>
        <end position="155"/>
    </location>
</feature>
<comment type="function">
    <text evidence="8">Probably functions as a manganese efflux pump.</text>
</comment>
<proteinExistence type="inferred from homology"/>
<dbReference type="EMBL" id="VUNJ01000021">
    <property type="protein sequence ID" value="MST93176.1"/>
    <property type="molecule type" value="Genomic_DNA"/>
</dbReference>
<dbReference type="EMBL" id="JXXK01000011">
    <property type="protein sequence ID" value="KJF40000.1"/>
    <property type="molecule type" value="Genomic_DNA"/>
</dbReference>
<keyword evidence="7 8" id="KW-0464">Manganese</keyword>
<evidence type="ECO:0000313" key="10">
    <source>
        <dbReference type="EMBL" id="KUE76081.1"/>
    </source>
</evidence>
<dbReference type="PATRIC" id="fig|1550024.3.peg.2179"/>
<reference evidence="11 14" key="3">
    <citation type="submission" date="2019-08" db="EMBL/GenBank/DDBJ databases">
        <title>In-depth cultivation of the pig gut microbiome towards novel bacterial diversity and tailored functional studies.</title>
        <authorList>
            <person name="Wylensek D."/>
            <person name="Hitch T.C.A."/>
            <person name="Clavel T."/>
        </authorList>
    </citation>
    <scope>NUCLEOTIDE SEQUENCE [LARGE SCALE GENOMIC DNA]</scope>
    <source>
        <strain evidence="11 14">WCA3-601-WT-6J</strain>
    </source>
</reference>
<evidence type="ECO:0000313" key="13">
    <source>
        <dbReference type="Proteomes" id="UP000053433"/>
    </source>
</evidence>
<keyword evidence="12" id="KW-1185">Reference proteome</keyword>
<comment type="caution">
    <text evidence="9">The sequence shown here is derived from an EMBL/GenBank/DDBJ whole genome shotgun (WGS) entry which is preliminary data.</text>
</comment>
<keyword evidence="5 8" id="KW-0406">Ion transport</keyword>
<comment type="subcellular location">
    <subcellularLocation>
        <location evidence="8">Cell membrane</location>
        <topology evidence="8">Multi-pass membrane protein</topology>
    </subcellularLocation>
</comment>
<dbReference type="GO" id="GO:0005384">
    <property type="term" value="F:manganese ion transmembrane transporter activity"/>
    <property type="evidence" value="ECO:0007669"/>
    <property type="project" value="UniProtKB-UniRule"/>
</dbReference>
<evidence type="ECO:0000256" key="7">
    <source>
        <dbReference type="ARBA" id="ARBA00023211"/>
    </source>
</evidence>
<keyword evidence="6 8" id="KW-0472">Membrane</keyword>
<accession>A0A0W7TQH6</accession>
<evidence type="ECO:0000313" key="14">
    <source>
        <dbReference type="Proteomes" id="UP000431913"/>
    </source>
</evidence>
<dbReference type="PANTHER" id="PTHR35529">
    <property type="entry name" value="MANGANESE EFFLUX PUMP MNTP-RELATED"/>
    <property type="match status" value="1"/>
</dbReference>
<dbReference type="GO" id="GO:0005886">
    <property type="term" value="C:plasma membrane"/>
    <property type="evidence" value="ECO:0007669"/>
    <property type="project" value="UniProtKB-SubCell"/>
</dbReference>
<gene>
    <name evidence="8" type="primary">mntP</name>
    <name evidence="10" type="ORF">ASJ35_10420</name>
    <name evidence="11" type="ORF">FYJ76_14770</name>
    <name evidence="9" type="ORF">TQ39_09550</name>
</gene>
<feature type="transmembrane region" description="Helical" evidence="8">
    <location>
        <begin position="110"/>
        <end position="130"/>
    </location>
</feature>
<evidence type="ECO:0000256" key="8">
    <source>
        <dbReference type="HAMAP-Rule" id="MF_01521"/>
    </source>
</evidence>
<dbReference type="Pfam" id="PF02659">
    <property type="entry name" value="Mntp"/>
    <property type="match status" value="1"/>
</dbReference>
<dbReference type="Proteomes" id="UP000053433">
    <property type="component" value="Unassembled WGS sequence"/>
</dbReference>
<feature type="transmembrane region" description="Helical" evidence="8">
    <location>
        <begin position="167"/>
        <end position="184"/>
    </location>
</feature>
<dbReference type="GeneID" id="42856830"/>
<reference evidence="10 13" key="2">
    <citation type="submission" date="2015-10" db="EMBL/GenBank/DDBJ databases">
        <title>A novel member of the family Ruminococcaceae isolated from human faeces.</title>
        <authorList>
            <person name="Shkoporov A.N."/>
            <person name="Chaplin A.V."/>
            <person name="Motuzova O.V."/>
            <person name="Kafarskaia L.I."/>
            <person name="Efimov B.A."/>
        </authorList>
    </citation>
    <scope>NUCLEOTIDE SEQUENCE [LARGE SCALE GENOMIC DNA]</scope>
    <source>
        <strain evidence="10 13">668</strain>
    </source>
</reference>
<keyword evidence="3 8" id="KW-0812">Transmembrane</keyword>
<evidence type="ECO:0000313" key="11">
    <source>
        <dbReference type="EMBL" id="MST93176.1"/>
    </source>
</evidence>
<evidence type="ECO:0000313" key="12">
    <source>
        <dbReference type="Proteomes" id="UP000032483"/>
    </source>
</evidence>
<organism evidence="9 12">
    <name type="scientific">Ruthenibacterium lactatiformans</name>
    <dbReference type="NCBI Taxonomy" id="1550024"/>
    <lineage>
        <taxon>Bacteria</taxon>
        <taxon>Bacillati</taxon>
        <taxon>Bacillota</taxon>
        <taxon>Clostridia</taxon>
        <taxon>Eubacteriales</taxon>
        <taxon>Oscillospiraceae</taxon>
        <taxon>Ruthenibacterium</taxon>
    </lineage>
</organism>
<dbReference type="PANTHER" id="PTHR35529:SF1">
    <property type="entry name" value="MANGANESE EFFLUX PUMP MNTP-RELATED"/>
    <property type="match status" value="1"/>
</dbReference>
<accession>A0A0D8IZ66</accession>
<feature type="transmembrane region" description="Helical" evidence="8">
    <location>
        <begin position="70"/>
        <end position="89"/>
    </location>
</feature>
<keyword evidence="1 8" id="KW-0813">Transport</keyword>
<evidence type="ECO:0000256" key="2">
    <source>
        <dbReference type="ARBA" id="ARBA00022475"/>
    </source>
</evidence>
<evidence type="ECO:0000256" key="4">
    <source>
        <dbReference type="ARBA" id="ARBA00022989"/>
    </source>
</evidence>
<evidence type="ECO:0000256" key="1">
    <source>
        <dbReference type="ARBA" id="ARBA00022448"/>
    </source>
</evidence>
<feature type="transmembrane region" description="Helical" evidence="8">
    <location>
        <begin position="36"/>
        <end position="58"/>
    </location>
</feature>